<protein>
    <recommendedName>
        <fullName evidence="3">Sulfatase-modifying factor enzyme-like domain-containing protein</fullName>
    </recommendedName>
</protein>
<dbReference type="PROSITE" id="PS51257">
    <property type="entry name" value="PROKAR_LIPOPROTEIN"/>
    <property type="match status" value="1"/>
</dbReference>
<comment type="similarity">
    <text evidence="1">Belongs to the sulfatase-modifying factor family.</text>
</comment>
<dbReference type="InterPro" id="IPR042095">
    <property type="entry name" value="SUMF_sf"/>
</dbReference>
<dbReference type="InterPro" id="IPR016187">
    <property type="entry name" value="CTDL_fold"/>
</dbReference>
<evidence type="ECO:0000313" key="4">
    <source>
        <dbReference type="EMBL" id="KAJ1527008.1"/>
    </source>
</evidence>
<evidence type="ECO:0000256" key="2">
    <source>
        <dbReference type="SAM" id="SignalP"/>
    </source>
</evidence>
<feature type="chain" id="PRO_5043899858" description="Sulfatase-modifying factor enzyme-like domain-containing protein" evidence="2">
    <location>
        <begin position="27"/>
        <end position="400"/>
    </location>
</feature>
<dbReference type="GO" id="GO:0120147">
    <property type="term" value="F:formylglycine-generating oxidase activity"/>
    <property type="evidence" value="ECO:0007669"/>
    <property type="project" value="TreeGrafter"/>
</dbReference>
<keyword evidence="5" id="KW-1185">Reference proteome</keyword>
<dbReference type="Gene3D" id="3.90.1580.10">
    <property type="entry name" value="paralog of FGE (formylglycine-generating enzyme)"/>
    <property type="match status" value="1"/>
</dbReference>
<dbReference type="InterPro" id="IPR051043">
    <property type="entry name" value="Sulfatase_Mod_Factor_Kinase"/>
</dbReference>
<dbReference type="GO" id="GO:0005783">
    <property type="term" value="C:endoplasmic reticulum"/>
    <property type="evidence" value="ECO:0007669"/>
    <property type="project" value="TreeGrafter"/>
</dbReference>
<accession>A0AAV7XQR4</accession>
<feature type="signal peptide" evidence="2">
    <location>
        <begin position="1"/>
        <end position="26"/>
    </location>
</feature>
<dbReference type="PANTHER" id="PTHR23150">
    <property type="entry name" value="SULFATASE MODIFYING FACTOR 1, 2"/>
    <property type="match status" value="1"/>
</dbReference>
<reference evidence="4" key="1">
    <citation type="submission" date="2022-12" db="EMBL/GenBank/DDBJ databases">
        <title>Chromosome-level genome assembly of the bean flower thrips Megalurothrips usitatus.</title>
        <authorList>
            <person name="Ma L."/>
            <person name="Liu Q."/>
            <person name="Li H."/>
            <person name="Cai W."/>
        </authorList>
    </citation>
    <scope>NUCLEOTIDE SEQUENCE</scope>
    <source>
        <strain evidence="4">Cailab_2022a</strain>
    </source>
</reference>
<organism evidence="4 5">
    <name type="scientific">Megalurothrips usitatus</name>
    <name type="common">bean blossom thrips</name>
    <dbReference type="NCBI Taxonomy" id="439358"/>
    <lineage>
        <taxon>Eukaryota</taxon>
        <taxon>Metazoa</taxon>
        <taxon>Ecdysozoa</taxon>
        <taxon>Arthropoda</taxon>
        <taxon>Hexapoda</taxon>
        <taxon>Insecta</taxon>
        <taxon>Pterygota</taxon>
        <taxon>Neoptera</taxon>
        <taxon>Paraneoptera</taxon>
        <taxon>Thysanoptera</taxon>
        <taxon>Terebrantia</taxon>
        <taxon>Thripoidea</taxon>
        <taxon>Thripidae</taxon>
        <taxon>Megalurothrips</taxon>
    </lineage>
</organism>
<name>A0AAV7XQR4_9NEOP</name>
<evidence type="ECO:0000313" key="5">
    <source>
        <dbReference type="Proteomes" id="UP001075354"/>
    </source>
</evidence>
<feature type="domain" description="Sulfatase-modifying factor enzyme-like" evidence="3">
    <location>
        <begin position="104"/>
        <end position="382"/>
    </location>
</feature>
<dbReference type="EMBL" id="JAPTSV010000006">
    <property type="protein sequence ID" value="KAJ1527008.1"/>
    <property type="molecule type" value="Genomic_DNA"/>
</dbReference>
<dbReference type="PANTHER" id="PTHR23150:SF19">
    <property type="entry name" value="FORMYLGLYCINE-GENERATING ENZYME"/>
    <property type="match status" value="1"/>
</dbReference>
<keyword evidence="2" id="KW-0732">Signal</keyword>
<sequence length="400" mass="43585">MPLRGAGRVAVCTLVSLACLAVTGAAEDTCALTSAGPGDEGAGSAPPSCGCGALKRKAKEKSLQSPLEKTVTMLEEIMQGEDAALAAAGSEELAAGAPNVYPRTNDMVSLEGGEFTMGTDEPVFVADGEGPARRVRVRQFHLDVHEVSNAEFELFCNKTNYRTEAESFGDSFVFDPLVSEETRKTLTQAVAAAPWWVPVKGADWRHPEGPDSDLEGRMDHPVVHVSWNDAVAYCKWAGKRLPTEAEWEYACRSGLEGRFYPWGNKLNPHGEHWMNIWQGNFPAEDTGEDGYKATAPVTAFKPNSFGLKNMVGNVWEWTEDWWAIKHSPSLQEDPVGPETGTDKVKKGGSYMCHKSYCFRYRCAARSQNTPDSAAGNLGFRCASDVLPSVVKNNVARKDEL</sequence>
<proteinExistence type="inferred from homology"/>
<evidence type="ECO:0000256" key="1">
    <source>
        <dbReference type="ARBA" id="ARBA00005310"/>
    </source>
</evidence>
<comment type="caution">
    <text evidence="4">The sequence shown here is derived from an EMBL/GenBank/DDBJ whole genome shotgun (WGS) entry which is preliminary data.</text>
</comment>
<evidence type="ECO:0000259" key="3">
    <source>
        <dbReference type="Pfam" id="PF03781"/>
    </source>
</evidence>
<dbReference type="Pfam" id="PF03781">
    <property type="entry name" value="FGE-sulfatase"/>
    <property type="match status" value="1"/>
</dbReference>
<dbReference type="SUPFAM" id="SSF56436">
    <property type="entry name" value="C-type lectin-like"/>
    <property type="match status" value="1"/>
</dbReference>
<dbReference type="Proteomes" id="UP001075354">
    <property type="component" value="Chromosome 6"/>
</dbReference>
<dbReference type="InterPro" id="IPR005532">
    <property type="entry name" value="SUMF_dom"/>
</dbReference>
<gene>
    <name evidence="4" type="ORF">ONE63_008552</name>
</gene>
<dbReference type="AlphaFoldDB" id="A0AAV7XQR4"/>